<organism evidence="1 2">
    <name type="scientific">Streptomyces katrae</name>
    <dbReference type="NCBI Taxonomy" id="68223"/>
    <lineage>
        <taxon>Bacteria</taxon>
        <taxon>Bacillati</taxon>
        <taxon>Actinomycetota</taxon>
        <taxon>Actinomycetes</taxon>
        <taxon>Kitasatosporales</taxon>
        <taxon>Streptomycetaceae</taxon>
        <taxon>Streptomyces</taxon>
    </lineage>
</organism>
<dbReference type="EMBL" id="JASITI010000048">
    <property type="protein sequence ID" value="MDK9499724.1"/>
    <property type="molecule type" value="Genomic_DNA"/>
</dbReference>
<name>A0ABT7H2P2_9ACTN</name>
<protein>
    <recommendedName>
        <fullName evidence="3">Histidine kinase</fullName>
    </recommendedName>
</protein>
<reference evidence="1 2" key="1">
    <citation type="submission" date="2023-05" db="EMBL/GenBank/DDBJ databases">
        <title>Sequencing and Assembly of Streptomyces sp. NP73.</title>
        <authorList>
            <person name="Konwar A.N."/>
            <person name="Saikia K."/>
            <person name="Thakur D."/>
        </authorList>
    </citation>
    <scope>NUCLEOTIDE SEQUENCE [LARGE SCALE GENOMIC DNA]</scope>
    <source>
        <strain evidence="1 2">NP73</strain>
    </source>
</reference>
<dbReference type="RefSeq" id="WP_285345546.1">
    <property type="nucleotide sequence ID" value="NZ_JASITI010000048.1"/>
</dbReference>
<evidence type="ECO:0008006" key="3">
    <source>
        <dbReference type="Google" id="ProtNLM"/>
    </source>
</evidence>
<comment type="caution">
    <text evidence="1">The sequence shown here is derived from an EMBL/GenBank/DDBJ whole genome shotgun (WGS) entry which is preliminary data.</text>
</comment>
<gene>
    <name evidence="1" type="ORF">QEZ40_005157</name>
</gene>
<proteinExistence type="predicted"/>
<evidence type="ECO:0000313" key="2">
    <source>
        <dbReference type="Proteomes" id="UP001223390"/>
    </source>
</evidence>
<sequence length="66" mass="6874">MSAPAHLPAPRTTAPDTRLHWWTLALPALAFGLLLLLLAGSGQAHAATDEGSALVQVTHQLLRAVG</sequence>
<keyword evidence="2" id="KW-1185">Reference proteome</keyword>
<dbReference type="Proteomes" id="UP001223390">
    <property type="component" value="Unassembled WGS sequence"/>
</dbReference>
<accession>A0ABT7H2P2</accession>
<evidence type="ECO:0000313" key="1">
    <source>
        <dbReference type="EMBL" id="MDK9499724.1"/>
    </source>
</evidence>